<keyword evidence="6" id="KW-1133">Transmembrane helix</keyword>
<evidence type="ECO:0000256" key="5">
    <source>
        <dbReference type="ARBA" id="ARBA00022840"/>
    </source>
</evidence>
<comment type="function">
    <text evidence="6">Catalyzes the condensation of 2 ATP molecules into cyclic di-AMP (c-di-AMP), a second messenger used to regulate differing processes in different bacteria.</text>
</comment>
<protein>
    <recommendedName>
        <fullName evidence="6">Diadenylate cyclase</fullName>
        <shortName evidence="6">DAC</shortName>
        <ecNumber evidence="6">2.7.7.85</ecNumber>
    </recommendedName>
    <alternativeName>
        <fullName evidence="6">Cyclic-di-AMP synthase</fullName>
        <shortName evidence="6">c-di-AMP synthase</shortName>
    </alternativeName>
</protein>
<dbReference type="PANTHER" id="PTHR34185">
    <property type="entry name" value="DIADENYLATE CYCLASE"/>
    <property type="match status" value="1"/>
</dbReference>
<name>A0A179T0S5_9BACI</name>
<dbReference type="InterPro" id="IPR003390">
    <property type="entry name" value="DNA_integrity_scan_DisA_N"/>
</dbReference>
<evidence type="ECO:0000313" key="9">
    <source>
        <dbReference type="Proteomes" id="UP000078534"/>
    </source>
</evidence>
<proteinExistence type="inferred from homology"/>
<keyword evidence="9" id="KW-1185">Reference proteome</keyword>
<dbReference type="EMBL" id="LWSG01000015">
    <property type="protein sequence ID" value="OAS86143.1"/>
    <property type="molecule type" value="Genomic_DNA"/>
</dbReference>
<accession>A0A179T0S5</accession>
<dbReference type="InterPro" id="IPR036888">
    <property type="entry name" value="DNA_integrity_DisA_N_sf"/>
</dbReference>
<keyword evidence="5 6" id="KW-0067">ATP-binding</keyword>
<dbReference type="HAMAP" id="MF_00838">
    <property type="entry name" value="DacB"/>
    <property type="match status" value="1"/>
</dbReference>
<comment type="caution">
    <text evidence="8">The sequence shown here is derived from an EMBL/GenBank/DDBJ whole genome shotgun (WGS) entry which is preliminary data.</text>
</comment>
<keyword evidence="6" id="KW-1003">Cell membrane</keyword>
<dbReference type="PROSITE" id="PS51794">
    <property type="entry name" value="DAC"/>
    <property type="match status" value="1"/>
</dbReference>
<feature type="domain" description="DAC" evidence="7">
    <location>
        <begin position="44"/>
        <end position="203"/>
    </location>
</feature>
<comment type="subunit">
    <text evidence="6">Probably oligomerizes.</text>
</comment>
<sequence>MLEGYNTVTNIKNHIAFHLEQIIEEAETMRSSIEDKDYCLLCELAHIKEQFNEIQTSASFFYLKTYIADFTQNYIDIAKAIQNLSERRHGALIIVERNNPVDSLLQGGIQLNANLSNRLIESIFFPGNPLHDGALHIKGDYIVSAANVLPLTTQNFGNEKVGTRHRAAIGLSELIDALVLVVSEETGRMSFALDGTLYPISTAKDSIH</sequence>
<dbReference type="Gene3D" id="1.10.287.770">
    <property type="entry name" value="YojJ-like"/>
    <property type="match status" value="1"/>
</dbReference>
<evidence type="ECO:0000256" key="1">
    <source>
        <dbReference type="ARBA" id="ARBA00000877"/>
    </source>
</evidence>
<dbReference type="AlphaFoldDB" id="A0A179T0S5"/>
<evidence type="ECO:0000256" key="4">
    <source>
        <dbReference type="ARBA" id="ARBA00022741"/>
    </source>
</evidence>
<evidence type="ECO:0000259" key="7">
    <source>
        <dbReference type="PROSITE" id="PS51794"/>
    </source>
</evidence>
<dbReference type="Gene3D" id="3.40.1700.10">
    <property type="entry name" value="DNA integrity scanning protein, DisA, N-terminal domain"/>
    <property type="match status" value="1"/>
</dbReference>
<dbReference type="PANTHER" id="PTHR34185:SF2">
    <property type="entry name" value="CYCLIC DI-AMP SYNTHASE CDAS"/>
    <property type="match status" value="1"/>
</dbReference>
<dbReference type="InterPro" id="IPR034693">
    <property type="entry name" value="CdaS"/>
</dbReference>
<organism evidence="8 9">
    <name type="scientific">Metabacillus litoralis</name>
    <dbReference type="NCBI Taxonomy" id="152268"/>
    <lineage>
        <taxon>Bacteria</taxon>
        <taxon>Bacillati</taxon>
        <taxon>Bacillota</taxon>
        <taxon>Bacilli</taxon>
        <taxon>Bacillales</taxon>
        <taxon>Bacillaceae</taxon>
        <taxon>Metabacillus</taxon>
    </lineage>
</organism>
<dbReference type="Pfam" id="PF10372">
    <property type="entry name" value="CdaS_N"/>
    <property type="match status" value="1"/>
</dbReference>
<keyword evidence="4 6" id="KW-0547">Nucleotide-binding</keyword>
<evidence type="ECO:0000256" key="3">
    <source>
        <dbReference type="ARBA" id="ARBA00022695"/>
    </source>
</evidence>
<dbReference type="InterPro" id="IPR019457">
    <property type="entry name" value="CdaS_N"/>
</dbReference>
<dbReference type="Pfam" id="PF02457">
    <property type="entry name" value="DAC"/>
    <property type="match status" value="1"/>
</dbReference>
<keyword evidence="3 6" id="KW-0548">Nucleotidyltransferase</keyword>
<reference evidence="9" key="1">
    <citation type="submission" date="2016-04" db="EMBL/GenBank/DDBJ databases">
        <authorList>
            <person name="Lyu Z."/>
            <person name="Lyu W."/>
        </authorList>
    </citation>
    <scope>NUCLEOTIDE SEQUENCE [LARGE SCALE GENOMIC DNA]</scope>
    <source>
        <strain evidence="9">C44</strain>
    </source>
</reference>
<dbReference type="GO" id="GO:0106408">
    <property type="term" value="F:diadenylate cyclase activity"/>
    <property type="evidence" value="ECO:0007669"/>
    <property type="project" value="UniProtKB-EC"/>
</dbReference>
<evidence type="ECO:0000313" key="8">
    <source>
        <dbReference type="EMBL" id="OAS86143.1"/>
    </source>
</evidence>
<dbReference type="EC" id="2.7.7.85" evidence="6"/>
<dbReference type="STRING" id="152268.A6K24_22730"/>
<evidence type="ECO:0000256" key="2">
    <source>
        <dbReference type="ARBA" id="ARBA00022679"/>
    </source>
</evidence>
<evidence type="ECO:0000256" key="6">
    <source>
        <dbReference type="HAMAP-Rule" id="MF_00838"/>
    </source>
</evidence>
<dbReference type="GO" id="GO:0006171">
    <property type="term" value="P:cAMP biosynthetic process"/>
    <property type="evidence" value="ECO:0007669"/>
    <property type="project" value="InterPro"/>
</dbReference>
<keyword evidence="6" id="KW-0472">Membrane</keyword>
<keyword evidence="6" id="KW-0812">Transmembrane</keyword>
<comment type="similarity">
    <text evidence="6">Belongs to the adenylate cyclase family. DacB/CdaS subfamily.</text>
</comment>
<keyword evidence="2 6" id="KW-0808">Transferase</keyword>
<dbReference type="Proteomes" id="UP000078534">
    <property type="component" value="Unassembled WGS sequence"/>
</dbReference>
<dbReference type="InterPro" id="IPR053472">
    <property type="entry name" value="DAC_CdaS-like"/>
</dbReference>
<comment type="catalytic activity">
    <reaction evidence="1 6">
        <text>2 ATP = 3',3'-c-di-AMP + 2 diphosphate</text>
        <dbReference type="Rhea" id="RHEA:35655"/>
        <dbReference type="ChEBI" id="CHEBI:30616"/>
        <dbReference type="ChEBI" id="CHEBI:33019"/>
        <dbReference type="ChEBI" id="CHEBI:71500"/>
        <dbReference type="EC" id="2.7.7.85"/>
    </reaction>
</comment>
<dbReference type="InterPro" id="IPR050338">
    <property type="entry name" value="DisA"/>
</dbReference>
<dbReference type="GO" id="GO:0005524">
    <property type="term" value="F:ATP binding"/>
    <property type="evidence" value="ECO:0007669"/>
    <property type="project" value="UniProtKB-UniRule"/>
</dbReference>
<gene>
    <name evidence="6" type="primary">dacB</name>
    <name evidence="8" type="ORF">A6K24_22730</name>
</gene>
<dbReference type="GO" id="GO:0004016">
    <property type="term" value="F:adenylate cyclase activity"/>
    <property type="evidence" value="ECO:0007669"/>
    <property type="project" value="UniProtKB-UniRule"/>
</dbReference>
<dbReference type="NCBIfam" id="NF038328">
    <property type="entry name" value="c-di-AMP_CdaS"/>
    <property type="match status" value="1"/>
</dbReference>
<dbReference type="SUPFAM" id="SSF143597">
    <property type="entry name" value="YojJ-like"/>
    <property type="match status" value="1"/>
</dbReference>